<dbReference type="eggNOG" id="COG3313">
    <property type="taxonomic scope" value="Bacteria"/>
</dbReference>
<dbReference type="AlphaFoldDB" id="F3KZH7"/>
<keyword evidence="2" id="KW-1185">Reference proteome</keyword>
<dbReference type="Pfam" id="PF06945">
    <property type="entry name" value="DUF1289"/>
    <property type="match status" value="1"/>
</dbReference>
<organism evidence="1 2">
    <name type="scientific">Aequoribacter fuscus</name>
    <dbReference type="NCBI Taxonomy" id="2518989"/>
    <lineage>
        <taxon>Bacteria</taxon>
        <taxon>Pseudomonadati</taxon>
        <taxon>Pseudomonadota</taxon>
        <taxon>Gammaproteobacteria</taxon>
        <taxon>Cellvibrionales</taxon>
        <taxon>Halieaceae</taxon>
        <taxon>Aequoribacter</taxon>
    </lineage>
</organism>
<sequence length="79" mass="8525">MSESAQRPRPVIIDPLTGEELVPSPCVSICALDENDVCIGCFRSGSEITDWFMASSAEKRAILARANARRLEQGSNGLS</sequence>
<name>F3KZH7_9GAMM</name>
<proteinExistence type="predicted"/>
<dbReference type="PANTHER" id="PTHR35175:SF2">
    <property type="entry name" value="DUF1289 DOMAIN-CONTAINING PROTEIN"/>
    <property type="match status" value="1"/>
</dbReference>
<dbReference type="STRING" id="2518989.IMCC3088_369"/>
<protein>
    <submittedName>
        <fullName evidence="1">Uncharacterized protein</fullName>
    </submittedName>
</protein>
<evidence type="ECO:0000313" key="2">
    <source>
        <dbReference type="Proteomes" id="UP000005615"/>
    </source>
</evidence>
<dbReference type="OrthoDB" id="9811423at2"/>
<gene>
    <name evidence="1" type="ORF">IMCC3088_369</name>
</gene>
<dbReference type="InterPro" id="IPR010710">
    <property type="entry name" value="DUF1289"/>
</dbReference>
<accession>F3KZH7</accession>
<dbReference type="PANTHER" id="PTHR35175">
    <property type="entry name" value="DUF1289 DOMAIN-CONTAINING PROTEIN"/>
    <property type="match status" value="1"/>
</dbReference>
<dbReference type="Proteomes" id="UP000005615">
    <property type="component" value="Unassembled WGS sequence"/>
</dbReference>
<dbReference type="RefSeq" id="WP_009574818.1">
    <property type="nucleotide sequence ID" value="NZ_AEIG01000013.1"/>
</dbReference>
<comment type="caution">
    <text evidence="1">The sequence shown here is derived from an EMBL/GenBank/DDBJ whole genome shotgun (WGS) entry which is preliminary data.</text>
</comment>
<evidence type="ECO:0000313" key="1">
    <source>
        <dbReference type="EMBL" id="EGG30524.1"/>
    </source>
</evidence>
<dbReference type="EMBL" id="AEIG01000013">
    <property type="protein sequence ID" value="EGG30524.1"/>
    <property type="molecule type" value="Genomic_DNA"/>
</dbReference>
<reference evidence="1 2" key="1">
    <citation type="journal article" date="2011" name="J. Bacteriol.">
        <title>Genome sequence of strain IMCC3088, a proteorhodopsin-containing marine bacterium belonging to the OM60/NOR5 clade.</title>
        <authorList>
            <person name="Jang Y."/>
            <person name="Oh H.M."/>
            <person name="Kang I."/>
            <person name="Lee K."/>
            <person name="Yang S.J."/>
            <person name="Cho J.C."/>
        </authorList>
    </citation>
    <scope>NUCLEOTIDE SEQUENCE [LARGE SCALE GENOMIC DNA]</scope>
    <source>
        <strain evidence="1 2">IMCC3088</strain>
    </source>
</reference>